<accession>A0A7C8YWJ0</accession>
<evidence type="ECO:0000313" key="1">
    <source>
        <dbReference type="EMBL" id="MBA4627831.1"/>
    </source>
</evidence>
<dbReference type="AlphaFoldDB" id="A0A7C8YWJ0"/>
<reference evidence="1" key="1">
    <citation type="journal article" date="2013" name="J. Plant Res.">
        <title>Effect of fungi and light on seed germination of three Opuntia species from semiarid lands of central Mexico.</title>
        <authorList>
            <person name="Delgado-Sanchez P."/>
            <person name="Jimenez-Bremont J.F."/>
            <person name="Guerrero-Gonzalez Mde L."/>
            <person name="Flores J."/>
        </authorList>
    </citation>
    <scope>NUCLEOTIDE SEQUENCE</scope>
    <source>
        <tissue evidence="1">Cladode</tissue>
    </source>
</reference>
<proteinExistence type="predicted"/>
<protein>
    <submittedName>
        <fullName evidence="1">Uncharacterized protein</fullName>
    </submittedName>
</protein>
<reference evidence="1" key="2">
    <citation type="submission" date="2020-07" db="EMBL/GenBank/DDBJ databases">
        <authorList>
            <person name="Vera ALvarez R."/>
            <person name="Arias-Moreno D.M."/>
            <person name="Jimenez-Jacinto V."/>
            <person name="Jimenez-Bremont J.F."/>
            <person name="Swaminathan K."/>
            <person name="Moose S.P."/>
            <person name="Guerrero-Gonzalez M.L."/>
            <person name="Marino-Ramirez L."/>
            <person name="Landsman D."/>
            <person name="Rodriguez-Kessler M."/>
            <person name="Delgado-Sanchez P."/>
        </authorList>
    </citation>
    <scope>NUCLEOTIDE SEQUENCE</scope>
    <source>
        <tissue evidence="1">Cladode</tissue>
    </source>
</reference>
<dbReference type="EMBL" id="GISG01063821">
    <property type="protein sequence ID" value="MBA4627831.1"/>
    <property type="molecule type" value="Transcribed_RNA"/>
</dbReference>
<organism evidence="1">
    <name type="scientific">Opuntia streptacantha</name>
    <name type="common">Prickly pear cactus</name>
    <name type="synonym">Opuntia cardona</name>
    <dbReference type="NCBI Taxonomy" id="393608"/>
    <lineage>
        <taxon>Eukaryota</taxon>
        <taxon>Viridiplantae</taxon>
        <taxon>Streptophyta</taxon>
        <taxon>Embryophyta</taxon>
        <taxon>Tracheophyta</taxon>
        <taxon>Spermatophyta</taxon>
        <taxon>Magnoliopsida</taxon>
        <taxon>eudicotyledons</taxon>
        <taxon>Gunneridae</taxon>
        <taxon>Pentapetalae</taxon>
        <taxon>Caryophyllales</taxon>
        <taxon>Cactineae</taxon>
        <taxon>Cactaceae</taxon>
        <taxon>Opuntioideae</taxon>
        <taxon>Opuntia</taxon>
    </lineage>
</organism>
<name>A0A7C8YWJ0_OPUST</name>
<sequence>MEPPTSISVTLNSSPTAKTANILYILLVYTGTTTIKCFNVAFTVPFSADPSARMLNLRMNHRLTASSQRLLNYAGSLPWPKLADLRIQNATAVEIVVCLHSTGFQAT</sequence>